<name>G8ZQK7_TORDE</name>
<dbReference type="eggNOG" id="KOG4595">
    <property type="taxonomic scope" value="Eukaryota"/>
</dbReference>
<comment type="similarity">
    <text evidence="1">Belongs to the LTO1 family.</text>
</comment>
<dbReference type="OrthoDB" id="48036at2759"/>
<dbReference type="InterPro" id="IPR052436">
    <property type="entry name" value="LTO1_adapter"/>
</dbReference>
<dbReference type="PANTHER" id="PTHR28532">
    <property type="entry name" value="GEO13458P1"/>
    <property type="match status" value="1"/>
</dbReference>
<dbReference type="InParanoid" id="G8ZQK7"/>
<organism evidence="3 4">
    <name type="scientific">Torulaspora delbrueckii</name>
    <name type="common">Yeast</name>
    <name type="synonym">Candida colliculosa</name>
    <dbReference type="NCBI Taxonomy" id="4950"/>
    <lineage>
        <taxon>Eukaryota</taxon>
        <taxon>Fungi</taxon>
        <taxon>Dikarya</taxon>
        <taxon>Ascomycota</taxon>
        <taxon>Saccharomycotina</taxon>
        <taxon>Saccharomycetes</taxon>
        <taxon>Saccharomycetales</taxon>
        <taxon>Saccharomycetaceae</taxon>
        <taxon>Torulaspora</taxon>
    </lineage>
</organism>
<dbReference type="AlphaFoldDB" id="G8ZQK7"/>
<dbReference type="InterPro" id="IPR019191">
    <property type="entry name" value="Essential_protein_Yae1_N"/>
</dbReference>
<dbReference type="STRING" id="1076872.G8ZQK7"/>
<dbReference type="KEGG" id="tdl:TDEL_0C06050"/>
<dbReference type="HOGENOM" id="CLU_136375_0_0_1"/>
<evidence type="ECO:0000313" key="4">
    <source>
        <dbReference type="Proteomes" id="UP000005627"/>
    </source>
</evidence>
<sequence>MDTDYLLGLEEQYYQEGYEEGAQEKAQHNFTEGKQYGLQVGFQRFLILGQIQGLIEVIETCGTPGTSILKNIETVRGLLADIKMDNDDANVAEYEARIVKIRNKLRTILLLLQRQTENKMKDPLTLDKVEKVSMIIAGQLKGYVDNEESEAEVRDQMQDW</sequence>
<keyword evidence="4" id="KW-1185">Reference proteome</keyword>
<evidence type="ECO:0000256" key="1">
    <source>
        <dbReference type="ARBA" id="ARBA00038090"/>
    </source>
</evidence>
<dbReference type="FunCoup" id="G8ZQK7">
    <property type="interactions" value="33"/>
</dbReference>
<dbReference type="Pfam" id="PF09811">
    <property type="entry name" value="Yae1_N"/>
    <property type="match status" value="1"/>
</dbReference>
<gene>
    <name evidence="3" type="primary">TDEL0C06050</name>
    <name evidence="3" type="ORF">TDEL_0C06050</name>
</gene>
<reference evidence="3 4" key="1">
    <citation type="journal article" date="2011" name="Proc. Natl. Acad. Sci. U.S.A.">
        <title>Evolutionary erosion of yeast sex chromosomes by mating-type switching accidents.</title>
        <authorList>
            <person name="Gordon J.L."/>
            <person name="Armisen D."/>
            <person name="Proux-Wera E."/>
            <person name="Oheigeartaigh S.S."/>
            <person name="Byrne K.P."/>
            <person name="Wolfe K.H."/>
        </authorList>
    </citation>
    <scope>NUCLEOTIDE SEQUENCE [LARGE SCALE GENOMIC DNA]</scope>
    <source>
        <strain evidence="4">ATCC 10662 / CBS 1146 / NBRC 0425 / NCYC 2629 / NRRL Y-866</strain>
    </source>
</reference>
<feature type="domain" description="Essential protein Yae1 N-terminal" evidence="2">
    <location>
        <begin position="17"/>
        <end position="54"/>
    </location>
</feature>
<evidence type="ECO:0000259" key="2">
    <source>
        <dbReference type="Pfam" id="PF09811"/>
    </source>
</evidence>
<dbReference type="GeneID" id="11501912"/>
<dbReference type="Proteomes" id="UP000005627">
    <property type="component" value="Chromosome 3"/>
</dbReference>
<dbReference type="RefSeq" id="XP_003680705.1">
    <property type="nucleotide sequence ID" value="XM_003680657.1"/>
</dbReference>
<dbReference type="EMBL" id="HE616744">
    <property type="protein sequence ID" value="CCE91494.1"/>
    <property type="molecule type" value="Genomic_DNA"/>
</dbReference>
<evidence type="ECO:0000313" key="3">
    <source>
        <dbReference type="EMBL" id="CCE91494.1"/>
    </source>
</evidence>
<proteinExistence type="inferred from homology"/>
<accession>G8ZQK7</accession>
<dbReference type="PANTHER" id="PTHR28532:SF1">
    <property type="entry name" value="ORAL CANCER OVEREXPRESSED 1"/>
    <property type="match status" value="1"/>
</dbReference>
<protein>
    <recommendedName>
        <fullName evidence="2">Essential protein Yae1 N-terminal domain-containing protein</fullName>
    </recommendedName>
</protein>